<protein>
    <submittedName>
        <fullName evidence="1">Uncharacterized protein</fullName>
    </submittedName>
</protein>
<dbReference type="EMBL" id="FMBG01000025">
    <property type="protein sequence ID" value="SCC69341.1"/>
    <property type="molecule type" value="Genomic_DNA"/>
</dbReference>
<gene>
    <name evidence="1" type="ORF">BC10311_06319</name>
</gene>
<organism evidence="1 2">
    <name type="scientific">Bacillus wiedmannii</name>
    <dbReference type="NCBI Taxonomy" id="1890302"/>
    <lineage>
        <taxon>Bacteria</taxon>
        <taxon>Bacillati</taxon>
        <taxon>Bacillota</taxon>
        <taxon>Bacilli</taxon>
        <taxon>Bacillales</taxon>
        <taxon>Bacillaceae</taxon>
        <taxon>Bacillus</taxon>
        <taxon>Bacillus cereus group</taxon>
    </lineage>
</organism>
<comment type="caution">
    <text evidence="1">The sequence shown here is derived from an EMBL/GenBank/DDBJ whole genome shotgun (WGS) entry which is preliminary data.</text>
</comment>
<evidence type="ECO:0000313" key="1">
    <source>
        <dbReference type="EMBL" id="SCC69341.1"/>
    </source>
</evidence>
<evidence type="ECO:0000313" key="2">
    <source>
        <dbReference type="Proteomes" id="UP000195728"/>
    </source>
</evidence>
<reference evidence="1 2" key="1">
    <citation type="submission" date="2016-08" db="EMBL/GenBank/DDBJ databases">
        <authorList>
            <person name="Loux V."/>
            <person name="Rue O."/>
        </authorList>
    </citation>
    <scope>NUCLEOTIDE SEQUENCE [LARGE SCALE GENOMIC DNA]</scope>
    <source>
        <strain evidence="1 2">WSBC_10311</strain>
    </source>
</reference>
<dbReference type="Proteomes" id="UP000195728">
    <property type="component" value="Unassembled WGS sequence"/>
</dbReference>
<name>A0AB37Z245_9BACI</name>
<proteinExistence type="predicted"/>
<accession>A0AB37Z245</accession>
<dbReference type="AlphaFoldDB" id="A0AB37Z245"/>
<sequence length="42" mass="5049">MIIEQQEENIFLTFKRKMDYINGIDHIYIPFPQETNTGFVIT</sequence>